<dbReference type="EMBL" id="MKZS01000001">
    <property type="protein sequence ID" value="OLT62492.1"/>
    <property type="molecule type" value="Genomic_DNA"/>
</dbReference>
<organism evidence="1 2">
    <name type="scientific">Moorena bouillonii PNG</name>
    <dbReference type="NCBI Taxonomy" id="568701"/>
    <lineage>
        <taxon>Bacteria</taxon>
        <taxon>Bacillati</taxon>
        <taxon>Cyanobacteriota</taxon>
        <taxon>Cyanophyceae</taxon>
        <taxon>Coleofasciculales</taxon>
        <taxon>Coleofasciculaceae</taxon>
        <taxon>Moorena</taxon>
    </lineage>
</organism>
<evidence type="ECO:0000313" key="1">
    <source>
        <dbReference type="EMBL" id="OLT62492.1"/>
    </source>
</evidence>
<keyword evidence="2" id="KW-1185">Reference proteome</keyword>
<protein>
    <submittedName>
        <fullName evidence="1">Uncharacterized protein</fullName>
    </submittedName>
</protein>
<comment type="caution">
    <text evidence="1">The sequence shown here is derived from an EMBL/GenBank/DDBJ whole genome shotgun (WGS) entry which is preliminary data.</text>
</comment>
<gene>
    <name evidence="1" type="ORF">BJP37_29165</name>
</gene>
<name>A0A1U7N969_9CYAN</name>
<accession>A0A1U7N969</accession>
<sequence length="60" mass="6705">MCHLPNCSFQLGAEVLFGFNAYGSPLTPLIKGDFLLIRQNGSIIYPQPDKILVKIRLIDD</sequence>
<dbReference type="Proteomes" id="UP000186657">
    <property type="component" value="Unassembled WGS sequence"/>
</dbReference>
<proteinExistence type="predicted"/>
<evidence type="ECO:0000313" key="2">
    <source>
        <dbReference type="Proteomes" id="UP000186657"/>
    </source>
</evidence>
<reference evidence="1 2" key="1">
    <citation type="submission" date="2016-10" db="EMBL/GenBank/DDBJ databases">
        <title>Comparative genomics uncovers the prolific and rare metabolic potential of the cyanobacterial genus Moorea.</title>
        <authorList>
            <person name="Leao T."/>
            <person name="Castelao G."/>
            <person name="Korobeynikov A."/>
            <person name="Monroe E.A."/>
            <person name="Podell S."/>
            <person name="Glukhov E."/>
            <person name="Allen E."/>
            <person name="Gerwick W.H."/>
            <person name="Gerwick L."/>
        </authorList>
    </citation>
    <scope>NUCLEOTIDE SEQUENCE [LARGE SCALE GENOMIC DNA]</scope>
    <source>
        <strain evidence="1 2">PNG5-198</strain>
    </source>
</reference>
<dbReference type="AlphaFoldDB" id="A0A1U7N969"/>